<name>A0A7U2FEB0_PHANO</name>
<dbReference type="Proteomes" id="UP000663193">
    <property type="component" value="Chromosome 15"/>
</dbReference>
<dbReference type="PANTHER" id="PTHR42085:SF1">
    <property type="entry name" value="F-BOX DOMAIN-CONTAINING PROTEIN"/>
    <property type="match status" value="1"/>
</dbReference>
<reference evidence="2" key="1">
    <citation type="journal article" date="2021" name="BMC Genomics">
        <title>Chromosome-level genome assembly and manually-curated proteome of model necrotroph Parastagonospora nodorum Sn15 reveals a genome-wide trove of candidate effector homologs, and redundancy of virulence-related functions within an accessory chromosome.</title>
        <authorList>
            <person name="Bertazzoni S."/>
            <person name="Jones D.A.B."/>
            <person name="Phan H.T."/>
            <person name="Tan K.-C."/>
            <person name="Hane J.K."/>
        </authorList>
    </citation>
    <scope>NUCLEOTIDE SEQUENCE [LARGE SCALE GENOMIC DNA]</scope>
    <source>
        <strain evidence="2">SN15 / ATCC MYA-4574 / FGSC 10173)</strain>
    </source>
</reference>
<sequence length="493" mass="56269">MSSSFLLLPREVRDIIYDYYVCCDGGYVYDFEGNKLVQANGNHIELALLRTCHQVAREMNGLALPTNTITFSTFFSEKTRGSAGQFHAAISRQKQGKDMFIEFLGYKLYTPQMATVATARYPMFEPYITSLASQSGPFFRPRNGNPYGQPPSLWREFAEFAAGQILEYEEAKTFLVGGPFEKAGPVATDAFFETWAIPNDAELKEFTQTHEFAKDYADYVKYTYSAASLAIRFLQSLSPRTLAQIRTIVLREDYESVAFPEEHARGLIPFCVENAKLRVERYVSLWQNALPVARQLDYTGVDLGWLRWVTDRSDSDMHLSDPEWLRNDKLAARDITKSIGTWIVEAHRLPSLGMPEGSYTLVFDGGPMPEKSTAAFAVVQRDAVWQAAFTTRFPRGSTPEHPWLNMCAQPGYFFESLPDAIRHITTTSSLIRCNFDPGQLHIDSAKALADARVGWSLERWQDDWDTHEPREFETESPLPPWYKLRWQRVMPVL</sequence>
<dbReference type="OrthoDB" id="5062850at2759"/>
<organism evidence="1 2">
    <name type="scientific">Phaeosphaeria nodorum (strain SN15 / ATCC MYA-4574 / FGSC 10173)</name>
    <name type="common">Glume blotch fungus</name>
    <name type="synonym">Parastagonospora nodorum</name>
    <dbReference type="NCBI Taxonomy" id="321614"/>
    <lineage>
        <taxon>Eukaryota</taxon>
        <taxon>Fungi</taxon>
        <taxon>Dikarya</taxon>
        <taxon>Ascomycota</taxon>
        <taxon>Pezizomycotina</taxon>
        <taxon>Dothideomycetes</taxon>
        <taxon>Pleosporomycetidae</taxon>
        <taxon>Pleosporales</taxon>
        <taxon>Pleosporineae</taxon>
        <taxon>Phaeosphaeriaceae</taxon>
        <taxon>Parastagonospora</taxon>
    </lineage>
</organism>
<dbReference type="VEuPathDB" id="FungiDB:JI435_159960"/>
<accession>A0A7U2FEB0</accession>
<evidence type="ECO:0000313" key="1">
    <source>
        <dbReference type="EMBL" id="QRD03713.1"/>
    </source>
</evidence>
<evidence type="ECO:0000313" key="2">
    <source>
        <dbReference type="Proteomes" id="UP000663193"/>
    </source>
</evidence>
<dbReference type="AlphaFoldDB" id="A0A7U2FEB0"/>
<proteinExistence type="predicted"/>
<dbReference type="PANTHER" id="PTHR42085">
    <property type="entry name" value="F-BOX DOMAIN-CONTAINING PROTEIN"/>
    <property type="match status" value="1"/>
</dbReference>
<gene>
    <name evidence="1" type="ORF">JI435_159960</name>
</gene>
<protein>
    <submittedName>
        <fullName evidence="1">Uncharacterized protein</fullName>
    </submittedName>
</protein>
<dbReference type="InterPro" id="IPR038883">
    <property type="entry name" value="AN11006-like"/>
</dbReference>
<keyword evidence="2" id="KW-1185">Reference proteome</keyword>
<dbReference type="EMBL" id="CP069037">
    <property type="protein sequence ID" value="QRD03713.1"/>
    <property type="molecule type" value="Genomic_DNA"/>
</dbReference>